<comment type="caution">
    <text evidence="1">The sequence shown here is derived from an EMBL/GenBank/DDBJ whole genome shotgun (WGS) entry which is preliminary data.</text>
</comment>
<organism evidence="1 2">
    <name type="scientific">Russula earlei</name>
    <dbReference type="NCBI Taxonomy" id="71964"/>
    <lineage>
        <taxon>Eukaryota</taxon>
        <taxon>Fungi</taxon>
        <taxon>Dikarya</taxon>
        <taxon>Basidiomycota</taxon>
        <taxon>Agaricomycotina</taxon>
        <taxon>Agaricomycetes</taxon>
        <taxon>Russulales</taxon>
        <taxon>Russulaceae</taxon>
        <taxon>Russula</taxon>
    </lineage>
</organism>
<evidence type="ECO:0000313" key="1">
    <source>
        <dbReference type="EMBL" id="KAI9437056.1"/>
    </source>
</evidence>
<proteinExistence type="predicted"/>
<accession>A0ACC0TTY4</accession>
<gene>
    <name evidence="1" type="ORF">F5148DRAFT_920988</name>
</gene>
<dbReference type="Proteomes" id="UP001207468">
    <property type="component" value="Unassembled WGS sequence"/>
</dbReference>
<reference evidence="1" key="1">
    <citation type="submission" date="2021-03" db="EMBL/GenBank/DDBJ databases">
        <title>Evolutionary priming and transition to the ectomycorrhizal habit in an iconic lineage of mushroom-forming fungi: is preadaptation a requirement?</title>
        <authorList>
            <consortium name="DOE Joint Genome Institute"/>
            <person name="Looney B.P."/>
            <person name="Miyauchi S."/>
            <person name="Morin E."/>
            <person name="Drula E."/>
            <person name="Courty P.E."/>
            <person name="Chicoki N."/>
            <person name="Fauchery L."/>
            <person name="Kohler A."/>
            <person name="Kuo A."/>
            <person name="LaButti K."/>
            <person name="Pangilinan J."/>
            <person name="Lipzen A."/>
            <person name="Riley R."/>
            <person name="Andreopoulos W."/>
            <person name="He G."/>
            <person name="Johnson J."/>
            <person name="Barry K.W."/>
            <person name="Grigoriev I.V."/>
            <person name="Nagy L."/>
            <person name="Hibbett D."/>
            <person name="Henrissat B."/>
            <person name="Matheny P.B."/>
            <person name="Labbe J."/>
            <person name="Martin A.F."/>
        </authorList>
    </citation>
    <scope>NUCLEOTIDE SEQUENCE</scope>
    <source>
        <strain evidence="1">BPL698</strain>
    </source>
</reference>
<name>A0ACC0TTY4_9AGAM</name>
<evidence type="ECO:0000313" key="2">
    <source>
        <dbReference type="Proteomes" id="UP001207468"/>
    </source>
</evidence>
<sequence length="394" mass="44210">MAAGTVFLDDDQHITPRSALETLRRECRHVQFVTNNEASSGGIALNLSYMVEDIYRALTNNVLQFLSQEPSHHRTVITDHSYRLNDKSSHVFDGFMRGLMSHLGSWPETLITSRGSLTGYEVILGKVRMVASFSHSLSESICACRLCTMRLTSLRSDHSNTFVGQSSPVDCTTPSYTFHGRQRDLRSTARRSPSFVFGLVMSMANSHLSVGVHAAHRRRGHQRRYSNGQICIECPRSAFGKTADQRRRAIRKVGVEINVTTVVSKPFSSIRSHTVLTNLPRLARTLLFNALMACQSNSPPLTHPSLNLPRKWHVIVKFAATPKKAKAMLERQLSNETAAYHKLSRITGWVVLLHHGEYKCVESLDHLEIDFICEHVSLTERACCDQCAVLHICA</sequence>
<dbReference type="EMBL" id="JAGFNK010000946">
    <property type="protein sequence ID" value="KAI9437056.1"/>
    <property type="molecule type" value="Genomic_DNA"/>
</dbReference>
<keyword evidence="2" id="KW-1185">Reference proteome</keyword>
<protein>
    <submittedName>
        <fullName evidence="1">Uncharacterized protein</fullName>
    </submittedName>
</protein>